<evidence type="ECO:0000256" key="2">
    <source>
        <dbReference type="ARBA" id="ARBA00022741"/>
    </source>
</evidence>
<dbReference type="AlphaFoldDB" id="A0A7C1DIZ0"/>
<name>A0A7C1DIZ0_UNCKA</name>
<evidence type="ECO:0000256" key="1">
    <source>
        <dbReference type="ARBA" id="ARBA00022598"/>
    </source>
</evidence>
<evidence type="ECO:0000313" key="6">
    <source>
        <dbReference type="EMBL" id="HDQ88590.1"/>
    </source>
</evidence>
<keyword evidence="2" id="KW-0547">Nucleotide-binding</keyword>
<sequence>SKGTGVFLDVSPNDMYGQIMSQPDEMIEILFVNCTLLPLEKIAEYMRLENPRNAKMKLAFEITKLFHGNDTAHKAQAHFANTVQKEQI</sequence>
<feature type="non-terminal residue" evidence="6">
    <location>
        <position position="1"/>
    </location>
</feature>
<dbReference type="EMBL" id="DSDM01000019">
    <property type="protein sequence ID" value="HDQ88590.1"/>
    <property type="molecule type" value="Genomic_DNA"/>
</dbReference>
<dbReference type="Proteomes" id="UP000886066">
    <property type="component" value="Unassembled WGS sequence"/>
</dbReference>
<dbReference type="Gene3D" id="1.10.240.10">
    <property type="entry name" value="Tyrosyl-Transfer RNA Synthetase"/>
    <property type="match status" value="1"/>
</dbReference>
<evidence type="ECO:0000256" key="4">
    <source>
        <dbReference type="ARBA" id="ARBA00022917"/>
    </source>
</evidence>
<keyword evidence="1 6" id="KW-0436">Ligase</keyword>
<dbReference type="InterPro" id="IPR002305">
    <property type="entry name" value="aa-tRNA-synth_Ic"/>
</dbReference>
<dbReference type="SUPFAM" id="SSF52374">
    <property type="entry name" value="Nucleotidylyl transferase"/>
    <property type="match status" value="1"/>
</dbReference>
<evidence type="ECO:0000256" key="5">
    <source>
        <dbReference type="ARBA" id="ARBA00023146"/>
    </source>
</evidence>
<dbReference type="GO" id="GO:0006418">
    <property type="term" value="P:tRNA aminoacylation for protein translation"/>
    <property type="evidence" value="ECO:0007669"/>
    <property type="project" value="InterPro"/>
</dbReference>
<dbReference type="GO" id="GO:0004812">
    <property type="term" value="F:aminoacyl-tRNA ligase activity"/>
    <property type="evidence" value="ECO:0007669"/>
    <property type="project" value="UniProtKB-KW"/>
</dbReference>
<keyword evidence="4" id="KW-0648">Protein biosynthesis</keyword>
<keyword evidence="3" id="KW-0067">ATP-binding</keyword>
<dbReference type="GO" id="GO:0005524">
    <property type="term" value="F:ATP binding"/>
    <property type="evidence" value="ECO:0007669"/>
    <property type="project" value="UniProtKB-KW"/>
</dbReference>
<dbReference type="Pfam" id="PF00579">
    <property type="entry name" value="tRNA-synt_1b"/>
    <property type="match status" value="1"/>
</dbReference>
<comment type="caution">
    <text evidence="6">The sequence shown here is derived from an EMBL/GenBank/DDBJ whole genome shotgun (WGS) entry which is preliminary data.</text>
</comment>
<organism evidence="6">
    <name type="scientific">candidate division WWE3 bacterium</name>
    <dbReference type="NCBI Taxonomy" id="2053526"/>
    <lineage>
        <taxon>Bacteria</taxon>
        <taxon>Katanobacteria</taxon>
    </lineage>
</organism>
<evidence type="ECO:0000256" key="3">
    <source>
        <dbReference type="ARBA" id="ARBA00022840"/>
    </source>
</evidence>
<proteinExistence type="predicted"/>
<protein>
    <submittedName>
        <fullName evidence="6">Tyrosine--tRNA ligase</fullName>
    </submittedName>
</protein>
<reference evidence="6" key="1">
    <citation type="journal article" date="2020" name="mSystems">
        <title>Genome- and Community-Level Interaction Insights into Carbon Utilization and Element Cycling Functions of Hydrothermarchaeota in Hydrothermal Sediment.</title>
        <authorList>
            <person name="Zhou Z."/>
            <person name="Liu Y."/>
            <person name="Xu W."/>
            <person name="Pan J."/>
            <person name="Luo Z.H."/>
            <person name="Li M."/>
        </authorList>
    </citation>
    <scope>NUCLEOTIDE SEQUENCE [LARGE SCALE GENOMIC DNA]</scope>
    <source>
        <strain evidence="6">SpSt-1219</strain>
    </source>
</reference>
<accession>A0A7C1DIZ0</accession>
<keyword evidence="5" id="KW-0030">Aminoacyl-tRNA synthetase</keyword>
<gene>
    <name evidence="6" type="ORF">ENN92_00355</name>
</gene>